<protein>
    <submittedName>
        <fullName evidence="2">Uncharacterized protein</fullName>
    </submittedName>
</protein>
<keyword evidence="1" id="KW-0732">Signal</keyword>
<reference evidence="2 3" key="1">
    <citation type="submission" date="2020-08" db="EMBL/GenBank/DDBJ databases">
        <title>Genomic Encyclopedia of Type Strains, Phase IV (KMG-IV): sequencing the most valuable type-strain genomes for metagenomic binning, comparative biology and taxonomic classification.</title>
        <authorList>
            <person name="Goeker M."/>
        </authorList>
    </citation>
    <scope>NUCLEOTIDE SEQUENCE [LARGE SCALE GENOMIC DNA]</scope>
    <source>
        <strain evidence="2 3">DSM 101791</strain>
    </source>
</reference>
<accession>A0A7W8LRF4</accession>
<gene>
    <name evidence="2" type="ORF">HNQ09_003300</name>
</gene>
<evidence type="ECO:0000256" key="1">
    <source>
        <dbReference type="SAM" id="SignalP"/>
    </source>
</evidence>
<sequence length="142" mass="15865">MKKFFLMPLFLSGLSLAQTLPTPSESVTRYVDSLNTYTETVNLWQALNISQCTLARARIIVTMSAQVEYNKRLTAYFTSTPATSISTSQLNDYRTHVNLLNALVSLNKATELKCNGNTGDTPNLYFQIAVLHVSIADLFYSK</sequence>
<dbReference type="EMBL" id="JACHFN010000016">
    <property type="protein sequence ID" value="MBB5235836.1"/>
    <property type="molecule type" value="Genomic_DNA"/>
</dbReference>
<evidence type="ECO:0000313" key="3">
    <source>
        <dbReference type="Proteomes" id="UP000525389"/>
    </source>
</evidence>
<name>A0A7W8LRF4_9DEIO</name>
<evidence type="ECO:0000313" key="2">
    <source>
        <dbReference type="EMBL" id="MBB5235836.1"/>
    </source>
</evidence>
<organism evidence="2 3">
    <name type="scientific">Deinococcus budaensis</name>
    <dbReference type="NCBI Taxonomy" id="1665626"/>
    <lineage>
        <taxon>Bacteria</taxon>
        <taxon>Thermotogati</taxon>
        <taxon>Deinococcota</taxon>
        <taxon>Deinococci</taxon>
        <taxon>Deinococcales</taxon>
        <taxon>Deinococcaceae</taxon>
        <taxon>Deinococcus</taxon>
    </lineage>
</organism>
<proteinExistence type="predicted"/>
<feature type="signal peptide" evidence="1">
    <location>
        <begin position="1"/>
        <end position="17"/>
    </location>
</feature>
<keyword evidence="3" id="KW-1185">Reference proteome</keyword>
<feature type="chain" id="PRO_5031249338" evidence="1">
    <location>
        <begin position="18"/>
        <end position="142"/>
    </location>
</feature>
<dbReference type="Proteomes" id="UP000525389">
    <property type="component" value="Unassembled WGS sequence"/>
</dbReference>
<comment type="caution">
    <text evidence="2">The sequence shown here is derived from an EMBL/GenBank/DDBJ whole genome shotgun (WGS) entry which is preliminary data.</text>
</comment>
<dbReference type="AlphaFoldDB" id="A0A7W8LRF4"/>